<evidence type="ECO:0000256" key="2">
    <source>
        <dbReference type="SAM" id="Phobius"/>
    </source>
</evidence>
<feature type="compositionally biased region" description="Polar residues" evidence="1">
    <location>
        <begin position="105"/>
        <end position="114"/>
    </location>
</feature>
<evidence type="ECO:0000313" key="3">
    <source>
        <dbReference type="EMBL" id="CAE0431850.1"/>
    </source>
</evidence>
<evidence type="ECO:0000256" key="1">
    <source>
        <dbReference type="SAM" id="MobiDB-lite"/>
    </source>
</evidence>
<reference evidence="3" key="1">
    <citation type="submission" date="2021-01" db="EMBL/GenBank/DDBJ databases">
        <authorList>
            <person name="Corre E."/>
            <person name="Pelletier E."/>
            <person name="Niang G."/>
            <person name="Scheremetjew M."/>
            <person name="Finn R."/>
            <person name="Kale V."/>
            <person name="Holt S."/>
            <person name="Cochrane G."/>
            <person name="Meng A."/>
            <person name="Brown T."/>
            <person name="Cohen L."/>
        </authorList>
    </citation>
    <scope>NUCLEOTIDE SEQUENCE</scope>
    <source>
        <strain evidence="3">GSBS06</strain>
    </source>
</reference>
<feature type="region of interest" description="Disordered" evidence="1">
    <location>
        <begin position="87"/>
        <end position="114"/>
    </location>
</feature>
<organism evidence="3">
    <name type="scientific">Aplanochytrium stocchinoi</name>
    <dbReference type="NCBI Taxonomy" id="215587"/>
    <lineage>
        <taxon>Eukaryota</taxon>
        <taxon>Sar</taxon>
        <taxon>Stramenopiles</taxon>
        <taxon>Bigyra</taxon>
        <taxon>Labyrinthulomycetes</taxon>
        <taxon>Thraustochytrida</taxon>
        <taxon>Thraustochytriidae</taxon>
        <taxon>Aplanochytrium</taxon>
    </lineage>
</organism>
<protein>
    <submittedName>
        <fullName evidence="3">Uncharacterized protein</fullName>
    </submittedName>
</protein>
<name>A0A7S3LI39_9STRA</name>
<proteinExistence type="predicted"/>
<keyword evidence="2" id="KW-1133">Transmembrane helix</keyword>
<sequence>MSFDNQTQVGAALTMSVTDLETVREEENGYIYLSMESCENKQIDRLNLSLLLVGILFTLIAMIVIANHAKKELKTLLEENGIESTISNTSSDEAEFHEPAGSKNPIHNCQVNVD</sequence>
<keyword evidence="2" id="KW-0472">Membrane</keyword>
<dbReference type="EMBL" id="HBIN01003196">
    <property type="protein sequence ID" value="CAE0431850.1"/>
    <property type="molecule type" value="Transcribed_RNA"/>
</dbReference>
<accession>A0A7S3LI39</accession>
<dbReference type="AlphaFoldDB" id="A0A7S3LI39"/>
<gene>
    <name evidence="3" type="ORF">ASTO00021_LOCUS2188</name>
</gene>
<keyword evidence="2" id="KW-0812">Transmembrane</keyword>
<feature type="transmembrane region" description="Helical" evidence="2">
    <location>
        <begin position="46"/>
        <end position="66"/>
    </location>
</feature>